<dbReference type="Pfam" id="PF02416">
    <property type="entry name" value="TatA_B_E"/>
    <property type="match status" value="1"/>
</dbReference>
<dbReference type="HAMAP" id="MF_00237">
    <property type="entry name" value="TatB"/>
    <property type="match status" value="1"/>
</dbReference>
<evidence type="ECO:0000313" key="12">
    <source>
        <dbReference type="EMBL" id="MCT8990704.1"/>
    </source>
</evidence>
<dbReference type="InterPro" id="IPR018448">
    <property type="entry name" value="TatB"/>
</dbReference>
<evidence type="ECO:0000256" key="5">
    <source>
        <dbReference type="ARBA" id="ARBA00022927"/>
    </source>
</evidence>
<evidence type="ECO:0000256" key="8">
    <source>
        <dbReference type="ARBA" id="ARBA00023136"/>
    </source>
</evidence>
<evidence type="ECO:0000256" key="3">
    <source>
        <dbReference type="ARBA" id="ARBA00022475"/>
    </source>
</evidence>
<keyword evidence="4 9" id="KW-0812">Transmembrane</keyword>
<feature type="compositionally biased region" description="Basic and acidic residues" evidence="10">
    <location>
        <begin position="77"/>
        <end position="100"/>
    </location>
</feature>
<evidence type="ECO:0000256" key="6">
    <source>
        <dbReference type="ARBA" id="ARBA00022989"/>
    </source>
</evidence>
<comment type="similarity">
    <text evidence="9">Belongs to the TatB family.</text>
</comment>
<comment type="subunit">
    <text evidence="9">The Tat system comprises two distinct complexes: a TatABC complex, containing multiple copies of TatA, TatB and TatC subunits, and a separate TatA complex, containing only TatA subunits. Substrates initially bind to the TatABC complex, which probably triggers association of the separate TatA complex to form the active translocon.</text>
</comment>
<dbReference type="InterPro" id="IPR003369">
    <property type="entry name" value="TatA/B/E"/>
</dbReference>
<evidence type="ECO:0000313" key="13">
    <source>
        <dbReference type="Proteomes" id="UP001149009"/>
    </source>
</evidence>
<dbReference type="GO" id="GO:0043953">
    <property type="term" value="P:protein transport by the Tat complex"/>
    <property type="evidence" value="ECO:0007669"/>
    <property type="project" value="UniProtKB-UniRule"/>
</dbReference>
<evidence type="ECO:0000256" key="7">
    <source>
        <dbReference type="ARBA" id="ARBA00023010"/>
    </source>
</evidence>
<evidence type="ECO:0000256" key="9">
    <source>
        <dbReference type="HAMAP-Rule" id="MF_00237"/>
    </source>
</evidence>
<keyword evidence="3 9" id="KW-1003">Cell membrane</keyword>
<dbReference type="EMBL" id="JAODNV010000010">
    <property type="protein sequence ID" value="MCT8990704.1"/>
    <property type="molecule type" value="Genomic_DNA"/>
</dbReference>
<keyword evidence="13" id="KW-1185">Reference proteome</keyword>
<dbReference type="Gene3D" id="1.20.5.3310">
    <property type="match status" value="1"/>
</dbReference>
<name>A0A9X2X9S4_9HYPH</name>
<dbReference type="GO" id="GO:0033281">
    <property type="term" value="C:TAT protein transport complex"/>
    <property type="evidence" value="ECO:0007669"/>
    <property type="project" value="UniProtKB-UniRule"/>
</dbReference>
<evidence type="ECO:0000256" key="11">
    <source>
        <dbReference type="SAM" id="Phobius"/>
    </source>
</evidence>
<dbReference type="RefSeq" id="WP_261515581.1">
    <property type="nucleotide sequence ID" value="NZ_JAODNV010000010.1"/>
</dbReference>
<dbReference type="Proteomes" id="UP001149009">
    <property type="component" value="Unassembled WGS sequence"/>
</dbReference>
<reference evidence="12" key="1">
    <citation type="submission" date="2022-08" db="EMBL/GenBank/DDBJ databases">
        <title>Chelativorans sichuanense sp. nov., a paraffin oil-degrading bacterium isolated from a mixture of oil-based drill cuttings and paddy soil.</title>
        <authorList>
            <person name="Yu J."/>
            <person name="Liu H."/>
            <person name="Chen Q."/>
        </authorList>
    </citation>
    <scope>NUCLEOTIDE SEQUENCE</scope>
    <source>
        <strain evidence="12">SCAU 2101</strain>
    </source>
</reference>
<evidence type="ECO:0000256" key="4">
    <source>
        <dbReference type="ARBA" id="ARBA00022692"/>
    </source>
</evidence>
<feature type="compositionally biased region" description="Low complexity" evidence="10">
    <location>
        <begin position="162"/>
        <end position="173"/>
    </location>
</feature>
<evidence type="ECO:0000256" key="1">
    <source>
        <dbReference type="ARBA" id="ARBA00004167"/>
    </source>
</evidence>
<comment type="function">
    <text evidence="9">Part of the twin-arginine translocation (Tat) system that transports large folded proteins containing a characteristic twin-arginine motif in their signal peptide across membranes. Together with TatC, TatB is part of a receptor directly interacting with Tat signal peptides. TatB may form an oligomeric binding site that transiently accommodates folded Tat precursor proteins before their translocation.</text>
</comment>
<dbReference type="AlphaFoldDB" id="A0A9X2X9S4"/>
<keyword evidence="2 9" id="KW-0813">Transport</keyword>
<evidence type="ECO:0000256" key="10">
    <source>
        <dbReference type="SAM" id="MobiDB-lite"/>
    </source>
</evidence>
<protein>
    <recommendedName>
        <fullName evidence="9">Sec-independent protein translocase protein TatB</fullName>
    </recommendedName>
</protein>
<dbReference type="PRINTS" id="PR01506">
    <property type="entry name" value="TATBPROTEIN"/>
</dbReference>
<feature type="compositionally biased region" description="Basic and acidic residues" evidence="10">
    <location>
        <begin position="174"/>
        <end position="183"/>
    </location>
</feature>
<comment type="caution">
    <text evidence="12">The sequence shown here is derived from an EMBL/GenBank/DDBJ whole genome shotgun (WGS) entry which is preliminary data.</text>
</comment>
<feature type="region of interest" description="Disordered" evidence="10">
    <location>
        <begin position="77"/>
        <end position="189"/>
    </location>
</feature>
<organism evidence="12 13">
    <name type="scientific">Chelativorans petroleitrophicus</name>
    <dbReference type="NCBI Taxonomy" id="2975484"/>
    <lineage>
        <taxon>Bacteria</taxon>
        <taxon>Pseudomonadati</taxon>
        <taxon>Pseudomonadota</taxon>
        <taxon>Alphaproteobacteria</taxon>
        <taxon>Hyphomicrobiales</taxon>
        <taxon>Phyllobacteriaceae</taxon>
        <taxon>Chelativorans</taxon>
    </lineage>
</organism>
<keyword evidence="8 9" id="KW-0472">Membrane</keyword>
<feature type="transmembrane region" description="Helical" evidence="11">
    <location>
        <begin position="6"/>
        <end position="25"/>
    </location>
</feature>
<proteinExistence type="inferred from homology"/>
<keyword evidence="7 9" id="KW-0811">Translocation</keyword>
<accession>A0A9X2X9S4</accession>
<dbReference type="PANTHER" id="PTHR33162">
    <property type="entry name" value="SEC-INDEPENDENT PROTEIN TRANSLOCASE PROTEIN TATA, CHLOROPLASTIC"/>
    <property type="match status" value="1"/>
</dbReference>
<comment type="subcellular location">
    <subcellularLocation>
        <location evidence="9">Cell membrane</location>
        <topology evidence="9">Single-pass membrane protein</topology>
    </subcellularLocation>
    <subcellularLocation>
        <location evidence="1">Membrane</location>
        <topology evidence="1">Single-pass membrane protein</topology>
    </subcellularLocation>
</comment>
<keyword evidence="6 9" id="KW-1133">Transmembrane helix</keyword>
<gene>
    <name evidence="9 12" type="primary">tatB</name>
    <name evidence="12" type="ORF">NYR54_10435</name>
</gene>
<dbReference type="NCBIfam" id="TIGR01410">
    <property type="entry name" value="tatB"/>
    <property type="match status" value="1"/>
</dbReference>
<evidence type="ECO:0000256" key="2">
    <source>
        <dbReference type="ARBA" id="ARBA00022448"/>
    </source>
</evidence>
<dbReference type="GO" id="GO:0008320">
    <property type="term" value="F:protein transmembrane transporter activity"/>
    <property type="evidence" value="ECO:0007669"/>
    <property type="project" value="UniProtKB-UniRule"/>
</dbReference>
<sequence>MFELGWSEILVIAIVLIVVVGPKDLPRVLRTFGRTTSKMRAMANDFRRQFDEAMREAELDEVKTLVQDVKKLDPRNEIKKHLSPLEKAGHDIRRELDQAGKPKTPNSPVPKQDAAGESAKSVQPAAPDAVTTVEKAPKPAADNASSVGAKPAAAKKAETSIASKPAAKPATAKPAERGSDNKKTAGTAT</sequence>
<dbReference type="PANTHER" id="PTHR33162:SF1">
    <property type="entry name" value="SEC-INDEPENDENT PROTEIN TRANSLOCASE PROTEIN TATA, CHLOROPLASTIC"/>
    <property type="match status" value="1"/>
</dbReference>
<keyword evidence="5 9" id="KW-0653">Protein transport</keyword>